<feature type="transmembrane region" description="Helical" evidence="1">
    <location>
        <begin position="56"/>
        <end position="75"/>
    </location>
</feature>
<keyword evidence="1" id="KW-0812">Transmembrane</keyword>
<protein>
    <submittedName>
        <fullName evidence="2">Uncharacterized protein</fullName>
    </submittedName>
</protein>
<comment type="caution">
    <text evidence="2">The sequence shown here is derived from an EMBL/GenBank/DDBJ whole genome shotgun (WGS) entry which is preliminary data.</text>
</comment>
<feature type="transmembrane region" description="Helical" evidence="1">
    <location>
        <begin position="20"/>
        <end position="49"/>
    </location>
</feature>
<name>A0A645JCU6_9ZZZZ</name>
<organism evidence="2">
    <name type="scientific">bioreactor metagenome</name>
    <dbReference type="NCBI Taxonomy" id="1076179"/>
    <lineage>
        <taxon>unclassified sequences</taxon>
        <taxon>metagenomes</taxon>
        <taxon>ecological metagenomes</taxon>
    </lineage>
</organism>
<keyword evidence="1" id="KW-1133">Transmembrane helix</keyword>
<evidence type="ECO:0000313" key="2">
    <source>
        <dbReference type="EMBL" id="MPN60992.1"/>
    </source>
</evidence>
<evidence type="ECO:0000256" key="1">
    <source>
        <dbReference type="SAM" id="Phobius"/>
    </source>
</evidence>
<dbReference type="EMBL" id="VSSQ01136998">
    <property type="protein sequence ID" value="MPN60992.1"/>
    <property type="molecule type" value="Genomic_DNA"/>
</dbReference>
<sequence length="124" mass="13808">MNLYLSRGEWLNKKRNAVMMGLALAFTTLVRHNGMFYTLPLLLCVALGYGKPVKRLLPLAGTFALALVLVQGPLYGSLDVVHPRNTYEESIGLPMTVLMDARAKNPQALEDRTRAFLEGRECQS</sequence>
<gene>
    <name evidence="2" type="ORF">SDC9_208726</name>
</gene>
<accession>A0A645JCU6</accession>
<reference evidence="2" key="1">
    <citation type="submission" date="2019-08" db="EMBL/GenBank/DDBJ databases">
        <authorList>
            <person name="Kucharzyk K."/>
            <person name="Murdoch R.W."/>
            <person name="Higgins S."/>
            <person name="Loffler F."/>
        </authorList>
    </citation>
    <scope>NUCLEOTIDE SEQUENCE</scope>
</reference>
<keyword evidence="1" id="KW-0472">Membrane</keyword>
<proteinExistence type="predicted"/>
<dbReference type="AlphaFoldDB" id="A0A645JCU6"/>